<dbReference type="InterPro" id="IPR015001">
    <property type="entry name" value="DUF1850"/>
</dbReference>
<evidence type="ECO:0008006" key="4">
    <source>
        <dbReference type="Google" id="ProtNLM"/>
    </source>
</evidence>
<feature type="signal peptide" evidence="1">
    <location>
        <begin position="1"/>
        <end position="23"/>
    </location>
</feature>
<evidence type="ECO:0000313" key="3">
    <source>
        <dbReference type="Proteomes" id="UP000323671"/>
    </source>
</evidence>
<proteinExistence type="predicted"/>
<dbReference type="Pfam" id="PF08905">
    <property type="entry name" value="DUF1850"/>
    <property type="match status" value="1"/>
</dbReference>
<reference evidence="2 3" key="1">
    <citation type="submission" date="2017-07" db="EMBL/GenBank/DDBJ databases">
        <title>Complete genome sequence of Oryzomicrobium terrae TPP412.</title>
        <authorList>
            <person name="Chiu L.-W."/>
            <person name="Lo K.-J."/>
            <person name="Tsai Y.-M."/>
            <person name="Lin S.-S."/>
            <person name="Kuo C.-H."/>
            <person name="Liu C.-T."/>
        </authorList>
    </citation>
    <scope>NUCLEOTIDE SEQUENCE [LARGE SCALE GENOMIC DNA]</scope>
    <source>
        <strain evidence="2 3">TPP412</strain>
    </source>
</reference>
<dbReference type="EMBL" id="CP022579">
    <property type="protein sequence ID" value="QEL66154.1"/>
    <property type="molecule type" value="Genomic_DNA"/>
</dbReference>
<keyword evidence="3" id="KW-1185">Reference proteome</keyword>
<evidence type="ECO:0000256" key="1">
    <source>
        <dbReference type="SAM" id="SignalP"/>
    </source>
</evidence>
<dbReference type="Proteomes" id="UP000323671">
    <property type="component" value="Chromosome"/>
</dbReference>
<evidence type="ECO:0000313" key="2">
    <source>
        <dbReference type="EMBL" id="QEL66154.1"/>
    </source>
</evidence>
<sequence>MAAALALCLALAGDLAGAAPARATVLPAATATLAWTHSIEKIRWEEDWAVAASAPSAALPPVTASTPPMAGPGVTITEARIRGSGAGMEIPEGAVLRDGVWHYRPGLPPLPAVRLTHSPYVAPYTLCVAGDCRPLPGWLAGGGAIPDNAVIELRPCPASP</sequence>
<organism evidence="2 3">
    <name type="scientific">Oryzomicrobium terrae</name>
    <dbReference type="NCBI Taxonomy" id="1735038"/>
    <lineage>
        <taxon>Bacteria</taxon>
        <taxon>Pseudomonadati</taxon>
        <taxon>Pseudomonadota</taxon>
        <taxon>Betaproteobacteria</taxon>
        <taxon>Rhodocyclales</taxon>
        <taxon>Rhodocyclaceae</taxon>
        <taxon>Oryzomicrobium</taxon>
    </lineage>
</organism>
<accession>A0A5C1EBT3</accession>
<feature type="chain" id="PRO_5023024132" description="DUF1850 domain-containing protein" evidence="1">
    <location>
        <begin position="24"/>
        <end position="160"/>
    </location>
</feature>
<protein>
    <recommendedName>
        <fullName evidence="4">DUF1850 domain-containing protein</fullName>
    </recommendedName>
</protein>
<gene>
    <name evidence="2" type="ORF">OTERR_26780</name>
</gene>
<name>A0A5C1EBT3_9RHOO</name>
<keyword evidence="1" id="KW-0732">Signal</keyword>
<dbReference type="AlphaFoldDB" id="A0A5C1EBT3"/>
<dbReference type="KEGG" id="otr:OTERR_26780"/>
<dbReference type="RefSeq" id="WP_054620201.1">
    <property type="nucleotide sequence ID" value="NZ_CP022579.1"/>
</dbReference>